<name>A0A0B8QSE9_9VIBR</name>
<dbReference type="AlphaFoldDB" id="A0A0B8QSE9"/>
<dbReference type="GO" id="GO:0005524">
    <property type="term" value="F:ATP binding"/>
    <property type="evidence" value="ECO:0007669"/>
    <property type="project" value="UniProtKB-KW"/>
</dbReference>
<dbReference type="PROSITE" id="PS00584">
    <property type="entry name" value="PFKB_KINASES_2"/>
    <property type="match status" value="1"/>
</dbReference>
<dbReference type="GO" id="GO:0005829">
    <property type="term" value="C:cytosol"/>
    <property type="evidence" value="ECO:0007669"/>
    <property type="project" value="TreeGrafter"/>
</dbReference>
<evidence type="ECO:0000256" key="8">
    <source>
        <dbReference type="ARBA" id="ARBA00044254"/>
    </source>
</evidence>
<feature type="domain" description="Carbohydrate kinase PfkB" evidence="15">
    <location>
        <begin position="6"/>
        <end position="299"/>
    </location>
</feature>
<dbReference type="GO" id="GO:0008673">
    <property type="term" value="F:2-dehydro-3-deoxygluconokinase activity"/>
    <property type="evidence" value="ECO:0007669"/>
    <property type="project" value="UniProtKB-EC"/>
</dbReference>
<dbReference type="PANTHER" id="PTHR43085">
    <property type="entry name" value="HEXOKINASE FAMILY MEMBER"/>
    <property type="match status" value="1"/>
</dbReference>
<comment type="function">
    <text evidence="10">Catalyzes the phosphorylation of 2-keto-3-deoxygluconate (KDG) to produce 2-keto-3-deoxy-6-phosphogluconate (KDPG).</text>
</comment>
<dbReference type="InterPro" id="IPR029056">
    <property type="entry name" value="Ribokinase-like"/>
</dbReference>
<evidence type="ECO:0000256" key="11">
    <source>
        <dbReference type="ARBA" id="ARBA00066369"/>
    </source>
</evidence>
<evidence type="ECO:0000256" key="12">
    <source>
        <dbReference type="ARBA" id="ARBA00067931"/>
    </source>
</evidence>
<evidence type="ECO:0000256" key="13">
    <source>
        <dbReference type="ARBA" id="ARBA00075711"/>
    </source>
</evidence>
<comment type="similarity">
    <text evidence="1">Belongs to the carbohydrate kinase PfkB family.</text>
</comment>
<keyword evidence="2 16" id="KW-0808">Transferase</keyword>
<dbReference type="CDD" id="cd01166">
    <property type="entry name" value="KdgK"/>
    <property type="match status" value="1"/>
</dbReference>
<dbReference type="InterPro" id="IPR002173">
    <property type="entry name" value="Carboh/pur_kinase_PfkB_CS"/>
</dbReference>
<dbReference type="InterPro" id="IPR050306">
    <property type="entry name" value="PfkB_Carbo_kinase"/>
</dbReference>
<comment type="catalytic activity">
    <reaction evidence="9">
        <text>2-dehydro-3-deoxy-D-gluconate + ATP = 2-dehydro-3-deoxy-6-phospho-D-gluconate + ADP + H(+)</text>
        <dbReference type="Rhea" id="RHEA:14797"/>
        <dbReference type="ChEBI" id="CHEBI:15378"/>
        <dbReference type="ChEBI" id="CHEBI:30616"/>
        <dbReference type="ChEBI" id="CHEBI:57569"/>
        <dbReference type="ChEBI" id="CHEBI:57990"/>
        <dbReference type="ChEBI" id="CHEBI:456216"/>
        <dbReference type="EC" id="2.7.1.45"/>
    </reaction>
</comment>
<dbReference type="EC" id="2.7.1.45" evidence="11"/>
<dbReference type="FunFam" id="3.40.1190.20:FF:000011">
    <property type="entry name" value="2-dehydro-3-deoxygluconokinase, putative"/>
    <property type="match status" value="1"/>
</dbReference>
<comment type="pathway">
    <text evidence="7">Carbohydrate acid metabolism; 2-dehydro-3-deoxy-D-gluconate degradation; D-glyceraldehyde 3-phosphate and pyruvate from 2-dehydro-3-deoxy-D-gluconate: step 1/2.</text>
</comment>
<dbReference type="Proteomes" id="UP000031666">
    <property type="component" value="Unassembled WGS sequence"/>
</dbReference>
<dbReference type="GO" id="GO:0042840">
    <property type="term" value="P:D-glucuronate catabolic process"/>
    <property type="evidence" value="ECO:0007669"/>
    <property type="project" value="TreeGrafter"/>
</dbReference>
<keyword evidence="3" id="KW-0547">Nucleotide-binding</keyword>
<dbReference type="Pfam" id="PF00294">
    <property type="entry name" value="PfkB"/>
    <property type="match status" value="1"/>
</dbReference>
<gene>
    <name evidence="16" type="ORF">JCM19241_646</name>
</gene>
<accession>A0A0B8QSE9</accession>
<sequence>MTSLNIAIIGECMVELQQKGELLKQAFGGDTLNTALYLSRLTHSHGIKTSYVTALGQDPFSADMLSKWQAENIDTDLIARLSDKQPGLYYIETDSTGERSFHYWRNDAAAKFMFDQADSAKLIETLSGYDAIYLSGITLAILTENGRNELFNFLEKFEGKVFFDNNYRPKLWASQEEAQKWYLKMLAHTDTALLTFDDEQDLYGDEHVEQCIERTQGAGVKELVIKRGGKECLVVEGESANYVSANVIDNVVDTTAAGDSFSAGFLAKRLCGGTAQEAAAAGHAVAGTVIQYPGAIIQLKQCLNCLYNSEVSESHII</sequence>
<evidence type="ECO:0000313" key="16">
    <source>
        <dbReference type="EMBL" id="GAM77918.1"/>
    </source>
</evidence>
<evidence type="ECO:0000259" key="15">
    <source>
        <dbReference type="Pfam" id="PF00294"/>
    </source>
</evidence>
<evidence type="ECO:0000256" key="9">
    <source>
        <dbReference type="ARBA" id="ARBA00050729"/>
    </source>
</evidence>
<dbReference type="GO" id="GO:0019698">
    <property type="term" value="P:D-galacturonate catabolic process"/>
    <property type="evidence" value="ECO:0007669"/>
    <property type="project" value="TreeGrafter"/>
</dbReference>
<reference evidence="16 17" key="1">
    <citation type="submission" date="2015-01" db="EMBL/GenBank/DDBJ databases">
        <title>Vibrio sp. C94 JCM 19241 whole genome shotgun sequence.</title>
        <authorList>
            <person name="Sawabe T."/>
            <person name="Meirelles P."/>
            <person name="Feng G."/>
            <person name="Sayaka M."/>
            <person name="Hattori M."/>
            <person name="Ohkuma M."/>
        </authorList>
    </citation>
    <scope>NUCLEOTIDE SEQUENCE [LARGE SCALE GENOMIC DNA]</scope>
    <source>
        <strain evidence="17">JCM 19241</strain>
    </source>
</reference>
<evidence type="ECO:0000256" key="3">
    <source>
        <dbReference type="ARBA" id="ARBA00022741"/>
    </source>
</evidence>
<dbReference type="InterPro" id="IPR011611">
    <property type="entry name" value="PfkB_dom"/>
</dbReference>
<evidence type="ECO:0000256" key="10">
    <source>
        <dbReference type="ARBA" id="ARBA00054997"/>
    </source>
</evidence>
<comment type="caution">
    <text evidence="16">The sequence shown here is derived from an EMBL/GenBank/DDBJ whole genome shotgun (WGS) entry which is preliminary data.</text>
</comment>
<keyword evidence="4 16" id="KW-0418">Kinase</keyword>
<organism evidence="16 17">
    <name type="scientific">Vibrio ishigakensis</name>
    <dbReference type="NCBI Taxonomy" id="1481914"/>
    <lineage>
        <taxon>Bacteria</taxon>
        <taxon>Pseudomonadati</taxon>
        <taxon>Pseudomonadota</taxon>
        <taxon>Gammaproteobacteria</taxon>
        <taxon>Vibrionales</taxon>
        <taxon>Vibrionaceae</taxon>
        <taxon>Vibrio</taxon>
    </lineage>
</organism>
<evidence type="ECO:0000256" key="7">
    <source>
        <dbReference type="ARBA" id="ARBA00043951"/>
    </source>
</evidence>
<evidence type="ECO:0000256" key="14">
    <source>
        <dbReference type="ARBA" id="ARBA00080545"/>
    </source>
</evidence>
<evidence type="ECO:0000256" key="2">
    <source>
        <dbReference type="ARBA" id="ARBA00022679"/>
    </source>
</evidence>
<evidence type="ECO:0000256" key="5">
    <source>
        <dbReference type="ARBA" id="ARBA00022840"/>
    </source>
</evidence>
<dbReference type="PANTHER" id="PTHR43085:SF15">
    <property type="entry name" value="2-DEHYDRO-3-DEOXYGLUCONOKINASE"/>
    <property type="match status" value="1"/>
</dbReference>
<evidence type="ECO:0000256" key="1">
    <source>
        <dbReference type="ARBA" id="ARBA00010688"/>
    </source>
</evidence>
<dbReference type="EMBL" id="BBSC01000011">
    <property type="protein sequence ID" value="GAM77918.1"/>
    <property type="molecule type" value="Genomic_DNA"/>
</dbReference>
<keyword evidence="6" id="KW-0119">Carbohydrate metabolism</keyword>
<dbReference type="STRING" id="1481914.JCM19241_646"/>
<evidence type="ECO:0000256" key="4">
    <source>
        <dbReference type="ARBA" id="ARBA00022777"/>
    </source>
</evidence>
<dbReference type="SUPFAM" id="SSF53613">
    <property type="entry name" value="Ribokinase-like"/>
    <property type="match status" value="1"/>
</dbReference>
<protein>
    <recommendedName>
        <fullName evidence="12">2-dehydro-3-deoxygluconokinase</fullName>
        <ecNumber evidence="11">2.7.1.45</ecNumber>
    </recommendedName>
    <alternativeName>
        <fullName evidence="13">2-keto-3-deoxygluconokinase</fullName>
    </alternativeName>
    <alternativeName>
        <fullName evidence="14">3-deoxy-2-oxo-D-gluconate kinase</fullName>
    </alternativeName>
    <alternativeName>
        <fullName evidence="8">KDG kinase</fullName>
    </alternativeName>
</protein>
<keyword evidence="5" id="KW-0067">ATP-binding</keyword>
<evidence type="ECO:0000313" key="17">
    <source>
        <dbReference type="Proteomes" id="UP000031666"/>
    </source>
</evidence>
<reference evidence="16 17" key="2">
    <citation type="submission" date="2015-01" db="EMBL/GenBank/DDBJ databases">
        <authorList>
            <consortium name="NBRP consortium"/>
            <person name="Sawabe T."/>
            <person name="Meirelles P."/>
            <person name="Feng G."/>
            <person name="Sayaka M."/>
            <person name="Hattori M."/>
            <person name="Ohkuma M."/>
        </authorList>
    </citation>
    <scope>NUCLEOTIDE SEQUENCE [LARGE SCALE GENOMIC DNA]</scope>
    <source>
        <strain evidence="17">JCM 19241</strain>
    </source>
</reference>
<proteinExistence type="inferred from homology"/>
<evidence type="ECO:0000256" key="6">
    <source>
        <dbReference type="ARBA" id="ARBA00023277"/>
    </source>
</evidence>
<dbReference type="Gene3D" id="3.40.1190.20">
    <property type="match status" value="1"/>
</dbReference>
<dbReference type="GO" id="GO:0006974">
    <property type="term" value="P:DNA damage response"/>
    <property type="evidence" value="ECO:0007669"/>
    <property type="project" value="TreeGrafter"/>
</dbReference>